<proteinExistence type="predicted"/>
<reference evidence="1 2" key="1">
    <citation type="submission" date="2020-05" db="EMBL/GenBank/DDBJ databases">
        <title>Complete genome sequencing of Campylobacter and Arcobacter type strains.</title>
        <authorList>
            <person name="Miller W.G."/>
            <person name="Yee E."/>
        </authorList>
    </citation>
    <scope>NUCLEOTIDE SEQUENCE [LARGE SCALE GENOMIC DNA]</scope>
    <source>
        <strain evidence="1 2">LMG 6451</strain>
    </source>
</reference>
<evidence type="ECO:0000313" key="2">
    <source>
        <dbReference type="Proteomes" id="UP000509722"/>
    </source>
</evidence>
<dbReference type="EMBL" id="CP053832">
    <property type="protein sequence ID" value="QKF84180.1"/>
    <property type="molecule type" value="Genomic_DNA"/>
</dbReference>
<evidence type="ECO:0000313" key="1">
    <source>
        <dbReference type="EMBL" id="QKF84180.1"/>
    </source>
</evidence>
<dbReference type="RefSeq" id="WP_018713896.1">
    <property type="nucleotide sequence ID" value="NZ_CP053832.1"/>
</dbReference>
<accession>A0AAE7E9S0</accession>
<name>A0AAE7E9S0_9BACT</name>
<protein>
    <recommendedName>
        <fullName evidence="3">HNH domain-containing protein</fullName>
    </recommendedName>
</protein>
<dbReference type="GeneID" id="77175586"/>
<dbReference type="Gene3D" id="1.10.30.50">
    <property type="match status" value="1"/>
</dbReference>
<dbReference type="AlphaFoldDB" id="A0AAE7E9S0"/>
<gene>
    <name evidence="1" type="ORF">CURT_0677</name>
</gene>
<dbReference type="Proteomes" id="UP000509722">
    <property type="component" value="Chromosome"/>
</dbReference>
<organism evidence="1 2">
    <name type="scientific">Campylobacter ureolyticus</name>
    <dbReference type="NCBI Taxonomy" id="827"/>
    <lineage>
        <taxon>Bacteria</taxon>
        <taxon>Pseudomonadati</taxon>
        <taxon>Campylobacterota</taxon>
        <taxon>Epsilonproteobacteria</taxon>
        <taxon>Campylobacterales</taxon>
        <taxon>Campylobacteraceae</taxon>
        <taxon>Campylobacter</taxon>
    </lineage>
</organism>
<evidence type="ECO:0008006" key="3">
    <source>
        <dbReference type="Google" id="ProtNLM"/>
    </source>
</evidence>
<sequence>MTKNDIEKAKFYKYLQNNINPNLKFEQDLGNIIFLPIDKLKEKSQEIKKELEACFGKDYQTKNEYAKIKDKYDKAYNKLRDEIGTQIVQEKNYMLCPYCRANYIRFFENDKKMVKPDLDHYYPKSKYPYFAVTISNLIPSCSFCNQRLKRDNEPLIDFDDTQEIFNKLEFEANVIEQIIYINIYSFKNLSNNEKKWLKQMMIEENYSNHTEILENLLSKADKYKSSRICEIAKNIGLPKEEIYNIVFAEYDIMKETNEPLFKLKQDLYKQLIDS</sequence>